<name>M1E8X6_9BACT</name>
<comment type="similarity">
    <text evidence="1">Belongs to the universal stress protein A family.</text>
</comment>
<sequence length="274" mass="31322">MKIERVVVALDFSEQSSKLFNAVNDFKRFGIREIHLVHVVSPDALEVNKEIVKIASDHFSLYIKNYLSEGVNVFLEILIGNVVEQIRDYCEEINANLFFASEHGEGFFKDIFVGSNLFNFIRTIKRPIYVERFYKTDNGFILPKNRFNKVLFPTDFSKNSMKAFEFLKGISSAIKETLLLHVLKPSDPELMIKEASTANEAIERLTLELVKNNINARYLVLEGNPSKLIESIIEKENISMIVMSTRGLGFFEGLLLGSVAEHLLLHTRVPILFD</sequence>
<evidence type="ECO:0000259" key="2">
    <source>
        <dbReference type="Pfam" id="PF00582"/>
    </source>
</evidence>
<dbReference type="CDD" id="cd00293">
    <property type="entry name" value="USP-like"/>
    <property type="match status" value="2"/>
</dbReference>
<proteinExistence type="inferred from homology"/>
<evidence type="ECO:0000256" key="1">
    <source>
        <dbReference type="ARBA" id="ARBA00008791"/>
    </source>
</evidence>
<dbReference type="EMBL" id="CP002690">
    <property type="protein sequence ID" value="AEE15443.1"/>
    <property type="molecule type" value="Genomic_DNA"/>
</dbReference>
<dbReference type="RefSeq" id="WP_013757163.1">
    <property type="nucleotide sequence ID" value="NC_015499.1"/>
</dbReference>
<dbReference type="HOGENOM" id="CLU_049301_2_0_9"/>
<evidence type="ECO:0000313" key="3">
    <source>
        <dbReference type="EMBL" id="AEE15443.1"/>
    </source>
</evidence>
<organism evidence="3 4">
    <name type="scientific">Thermodesulfobium narugense DSM 14796</name>
    <dbReference type="NCBI Taxonomy" id="747365"/>
    <lineage>
        <taxon>Bacteria</taxon>
        <taxon>Pseudomonadati</taxon>
        <taxon>Thermodesulfobiota</taxon>
        <taxon>Thermodesulfobiia</taxon>
        <taxon>Thermodesulfobiales</taxon>
        <taxon>Thermodesulfobiaceae</taxon>
        <taxon>Thermodesulfobium</taxon>
    </lineage>
</organism>
<dbReference type="Gene3D" id="3.40.50.620">
    <property type="entry name" value="HUPs"/>
    <property type="match status" value="2"/>
</dbReference>
<evidence type="ECO:0000313" key="4">
    <source>
        <dbReference type="Proteomes" id="UP000011765"/>
    </source>
</evidence>
<reference evidence="3 4" key="1">
    <citation type="submission" date="2011-04" db="EMBL/GenBank/DDBJ databases">
        <title>The complete genome of Thermodesulfobium narugense DSM 14796.</title>
        <authorList>
            <consortium name="US DOE Joint Genome Institute (JGI-PGF)"/>
            <person name="Lucas S."/>
            <person name="Han J."/>
            <person name="Lapidus A."/>
            <person name="Bruce D."/>
            <person name="Goodwin L."/>
            <person name="Pitluck S."/>
            <person name="Peters L."/>
            <person name="Kyrpides N."/>
            <person name="Mavromatis K."/>
            <person name="Pagani I."/>
            <person name="Ivanova N."/>
            <person name="Ovchinnikova G."/>
            <person name="Zhang X."/>
            <person name="Saunders L."/>
            <person name="Detter J.C."/>
            <person name="Tapia R."/>
            <person name="Han C."/>
            <person name="Land M."/>
            <person name="Hauser L."/>
            <person name="Markowitz V."/>
            <person name="Cheng J.-F."/>
            <person name="Hugenholtz P."/>
            <person name="Woyke T."/>
            <person name="Wu D."/>
            <person name="Spring S."/>
            <person name="Schroeder M."/>
            <person name="Brambilla E."/>
            <person name="Klenk H.-P."/>
            <person name="Eisen J.A."/>
        </authorList>
    </citation>
    <scope>NUCLEOTIDE SEQUENCE [LARGE SCALE GENOMIC DNA]</scope>
    <source>
        <strain evidence="3 4">DSM 14796</strain>
    </source>
</reference>
<feature type="domain" description="UspA" evidence="2">
    <location>
        <begin position="3"/>
        <end position="130"/>
    </location>
</feature>
<dbReference type="Proteomes" id="UP000011765">
    <property type="component" value="Chromosome"/>
</dbReference>
<accession>M1E8X6</accession>
<dbReference type="InterPro" id="IPR006015">
    <property type="entry name" value="Universal_stress_UspA"/>
</dbReference>
<dbReference type="KEGG" id="tnr:Thena_1837"/>
<dbReference type="PANTHER" id="PTHR46268">
    <property type="entry name" value="STRESS RESPONSE PROTEIN NHAX"/>
    <property type="match status" value="1"/>
</dbReference>
<keyword evidence="4" id="KW-1185">Reference proteome</keyword>
<dbReference type="InterPro" id="IPR014729">
    <property type="entry name" value="Rossmann-like_a/b/a_fold"/>
</dbReference>
<dbReference type="STRING" id="747365.Thena_1837"/>
<gene>
    <name evidence="3" type="ORF">Thena_1837</name>
</gene>
<dbReference type="SUPFAM" id="SSF52402">
    <property type="entry name" value="Adenine nucleotide alpha hydrolases-like"/>
    <property type="match status" value="2"/>
</dbReference>
<protein>
    <submittedName>
        <fullName evidence="3">UspA domain-containing protein</fullName>
    </submittedName>
</protein>
<dbReference type="eggNOG" id="COG0589">
    <property type="taxonomic scope" value="Bacteria"/>
</dbReference>
<dbReference type="OrthoDB" id="9794782at2"/>
<dbReference type="PANTHER" id="PTHR46268:SF26">
    <property type="entry name" value="UNIVERSAL STRESS PROTEIN MJ0577"/>
    <property type="match status" value="1"/>
</dbReference>
<dbReference type="PRINTS" id="PR01438">
    <property type="entry name" value="UNVRSLSTRESS"/>
</dbReference>
<dbReference type="InterPro" id="IPR006016">
    <property type="entry name" value="UspA"/>
</dbReference>
<dbReference type="Pfam" id="PF00582">
    <property type="entry name" value="Usp"/>
    <property type="match status" value="2"/>
</dbReference>
<dbReference type="AlphaFoldDB" id="M1E8X6"/>
<feature type="domain" description="UspA" evidence="2">
    <location>
        <begin position="147"/>
        <end position="272"/>
    </location>
</feature>